<gene>
    <name evidence="1" type="ORF">H4C44_20485</name>
</gene>
<organism evidence="1 2">
    <name type="scientific">Pseudomonas juntendi</name>
    <dbReference type="NCBI Taxonomy" id="2666183"/>
    <lineage>
        <taxon>Bacteria</taxon>
        <taxon>Pseudomonadati</taxon>
        <taxon>Pseudomonadota</taxon>
        <taxon>Gammaproteobacteria</taxon>
        <taxon>Pseudomonadales</taxon>
        <taxon>Pseudomonadaceae</taxon>
        <taxon>Pseudomonas</taxon>
    </lineage>
</organism>
<comment type="caution">
    <text evidence="1">The sequence shown here is derived from an EMBL/GenBank/DDBJ whole genome shotgun (WGS) entry which is preliminary data.</text>
</comment>
<dbReference type="SUPFAM" id="SSF56349">
    <property type="entry name" value="DNA breaking-rejoining enzymes"/>
    <property type="match status" value="1"/>
</dbReference>
<sequence>MALPDLLIRSPDGSDALRSEPLARLDLRRFLYVGAVNHRAQQALQKIDRGELGDPQLERIELLLAIKNEIVTRLVSGQSRHSVPHYIATLTHFLRFLDDNQKSFSIDQLEANYLEFAERLFIAANKKRATLNRNSAYGRAVILSALFGSILNIPTTVRLVNRTRLKPFPRAKKSVNRTVEKQSLEATFKQGNFLVDLVSGLSIEAVHGPLPLIIPMRPGLVEHDQVQLYAGLSELEWPSTPKDQWTLHEKQRYRNAMRLRRSMRDIKGKGGARRWRLVNLRVQAEFLIFLAQTGINLTQAKELKRGTLKYKPLGDSWQVRCYKRRKGGEVSFQVYKSYKPFLENYRSFISYFFPESESLFPLFDLNGQNESATKTGLTSFVLIRSLLTGYAIPWVTPRELRSTRVNWLLRRSGDADLTAEMAQHTRKVLKQQYERPSQQRAMIEVTQFWNKHDPIKQGDLTGSVIASSCNGKPEATDDKPASVAEPNCINPSGCLWCRHLRDSDTEDYVWSLASMRHLKSIEVSITPTRETVPADQVIERLSAKLAWFRSSSPQRAQWADEARERIAEGDYHPNWSHIIEFLEQG</sequence>
<dbReference type="EMBL" id="JACGCU010000043">
    <property type="protein sequence ID" value="MBA6061543.1"/>
    <property type="molecule type" value="Genomic_DNA"/>
</dbReference>
<evidence type="ECO:0000313" key="1">
    <source>
        <dbReference type="EMBL" id="MBA6061543.1"/>
    </source>
</evidence>
<evidence type="ECO:0008006" key="3">
    <source>
        <dbReference type="Google" id="ProtNLM"/>
    </source>
</evidence>
<accession>A0A7W2JMB2</accession>
<dbReference type="AlphaFoldDB" id="A0A7W2JMB2"/>
<proteinExistence type="predicted"/>
<reference evidence="1 2" key="1">
    <citation type="submission" date="2020-07" db="EMBL/GenBank/DDBJ databases">
        <title>Diversity of carbapenemase encoding genes among Pseudomonas putida group clinical isolates in a tertiary Brazilian hospital.</title>
        <authorList>
            <person name="Alberto-Lei F."/>
            <person name="Nodari C.S."/>
            <person name="Streling A.P."/>
            <person name="Paulino J.T."/>
            <person name="Bessa-Neto F.O."/>
            <person name="Cayo R."/>
            <person name="Gales A.C."/>
        </authorList>
    </citation>
    <scope>NUCLEOTIDE SEQUENCE [LARGE SCALE GENOMIC DNA]</scope>
    <source>
        <strain evidence="1 2">14535</strain>
    </source>
</reference>
<name>A0A7W2JMB2_9PSED</name>
<protein>
    <recommendedName>
        <fullName evidence="3">Integrase</fullName>
    </recommendedName>
</protein>
<dbReference type="GO" id="GO:0003677">
    <property type="term" value="F:DNA binding"/>
    <property type="evidence" value="ECO:0007669"/>
    <property type="project" value="InterPro"/>
</dbReference>
<dbReference type="RefSeq" id="WP_054889621.1">
    <property type="nucleotide sequence ID" value="NZ_JACGCU010000043.1"/>
</dbReference>
<dbReference type="Proteomes" id="UP000556620">
    <property type="component" value="Unassembled WGS sequence"/>
</dbReference>
<dbReference type="InterPro" id="IPR011010">
    <property type="entry name" value="DNA_brk_join_enz"/>
</dbReference>
<evidence type="ECO:0000313" key="2">
    <source>
        <dbReference type="Proteomes" id="UP000556620"/>
    </source>
</evidence>